<feature type="transmembrane region" description="Helical" evidence="1">
    <location>
        <begin position="231"/>
        <end position="252"/>
    </location>
</feature>
<sequence>MGWALITERKELKDQINQTQDREEKQELQTRYWEKNRKVLFLPSFLLSFFLSFFLWSFFLEMLSFFSHFLRLYDICFLLFCSFLSLFVCLFFHSFVSFLRLFIPFFFPSFVHHFTGSFIPSLVRLSNPPFHSSFLPLFISFFVRFFIPSFFLCSFLLSFVCSFLLSFLFSFLHFFLHWFFHPFLHFFIPFFFRLPISSFVRFFLPSFLPSFICASLLSFIRSFVFSSLPSFVRLFIDSFLLSFICSFVHSFLRLFFPSFHRFFLPLFIPFFLRLSLRLFIPLFVWPFLPSFVCSFLCLFVHSLLPSFVPSFFPSFLPSFVYFLLFSFTLLLIIFSNVPRLLFSQTFFFVYPFQHCTVHSFLLLFIPSFSSAFLVKFTFLPSAMFSSFSILLYFPLLVIRLLHSFFFCIFSPNFSFRRRTFYSSFPTHLTLTITPPKFPICLFFFFFSLFPNFSFEPSRILLPSLAAIKCTEVTTLFSVVCRPQAGHFLSASFVRQIKLFHDRRRHQRKFDRLPVSLKIFKHVPQRPYTSLTFYLSPDFFFFFFLSVIHTLVNRVKKEDKSEGGRFILKLERVPKDLPIILSVAHLVLDEILFIREGPQYPGGPVLELVEQSHRLDLPRLIRAIRDENEVRFTVGRVTNVLLDRLADRRLVTAHVGGNLGVSLVSIIVDCLLDGGDELVDRNGRRTNVGGLSFGRKLVLILRRLPLPPNIHVHGPLEH</sequence>
<feature type="transmembrane region" description="Helical" evidence="1">
    <location>
        <begin position="283"/>
        <end position="303"/>
    </location>
</feature>
<keyword evidence="1" id="KW-0472">Membrane</keyword>
<accession>A0A812DVH2</accession>
<reference evidence="2" key="1">
    <citation type="submission" date="2021-01" db="EMBL/GenBank/DDBJ databases">
        <authorList>
            <person name="Li R."/>
            <person name="Bekaert M."/>
        </authorList>
    </citation>
    <scope>NUCLEOTIDE SEQUENCE</scope>
    <source>
        <strain evidence="2">Farmed</strain>
    </source>
</reference>
<evidence type="ECO:0000256" key="1">
    <source>
        <dbReference type="SAM" id="Phobius"/>
    </source>
</evidence>
<keyword evidence="1" id="KW-1133">Transmembrane helix</keyword>
<organism evidence="2 3">
    <name type="scientific">Acanthosepion pharaonis</name>
    <name type="common">Pharaoh cuttlefish</name>
    <name type="synonym">Sepia pharaonis</name>
    <dbReference type="NCBI Taxonomy" id="158019"/>
    <lineage>
        <taxon>Eukaryota</taxon>
        <taxon>Metazoa</taxon>
        <taxon>Spiralia</taxon>
        <taxon>Lophotrochozoa</taxon>
        <taxon>Mollusca</taxon>
        <taxon>Cephalopoda</taxon>
        <taxon>Coleoidea</taxon>
        <taxon>Decapodiformes</taxon>
        <taxon>Sepiida</taxon>
        <taxon>Sepiina</taxon>
        <taxon>Sepiidae</taxon>
        <taxon>Acanthosepion</taxon>
    </lineage>
</organism>
<dbReference type="EMBL" id="CAHIKZ030004425">
    <property type="protein sequence ID" value="CAE1310681.1"/>
    <property type="molecule type" value="Genomic_DNA"/>
</dbReference>
<feature type="transmembrane region" description="Helical" evidence="1">
    <location>
        <begin position="39"/>
        <end position="60"/>
    </location>
</feature>
<feature type="transmembrane region" description="Helical" evidence="1">
    <location>
        <begin position="72"/>
        <end position="92"/>
    </location>
</feature>
<gene>
    <name evidence="2" type="ORF">SPHA_62197</name>
</gene>
<dbReference type="AlphaFoldDB" id="A0A812DVH2"/>
<evidence type="ECO:0000313" key="2">
    <source>
        <dbReference type="EMBL" id="CAE1310681.1"/>
    </source>
</evidence>
<feature type="transmembrane region" description="Helical" evidence="1">
    <location>
        <begin position="199"/>
        <end position="219"/>
    </location>
</feature>
<keyword evidence="3" id="KW-1185">Reference proteome</keyword>
<feature type="transmembrane region" description="Helical" evidence="1">
    <location>
        <begin position="530"/>
        <end position="551"/>
    </location>
</feature>
<keyword evidence="1" id="KW-0812">Transmembrane</keyword>
<feature type="transmembrane region" description="Helical" evidence="1">
    <location>
        <begin position="154"/>
        <end position="179"/>
    </location>
</feature>
<dbReference type="Proteomes" id="UP000597762">
    <property type="component" value="Unassembled WGS sequence"/>
</dbReference>
<comment type="caution">
    <text evidence="2">The sequence shown here is derived from an EMBL/GenBank/DDBJ whole genome shotgun (WGS) entry which is preliminary data.</text>
</comment>
<feature type="transmembrane region" description="Helical" evidence="1">
    <location>
        <begin position="389"/>
        <end position="415"/>
    </location>
</feature>
<dbReference type="OrthoDB" id="6159161at2759"/>
<evidence type="ECO:0000313" key="3">
    <source>
        <dbReference type="Proteomes" id="UP000597762"/>
    </source>
</evidence>
<name>A0A812DVH2_ACAPH</name>
<protein>
    <submittedName>
        <fullName evidence="2">Uncharacterized protein</fullName>
    </submittedName>
</protein>
<feature type="transmembrane region" description="Helical" evidence="1">
    <location>
        <begin position="315"/>
        <end position="334"/>
    </location>
</feature>
<proteinExistence type="predicted"/>
<feature type="transmembrane region" description="Helical" evidence="1">
    <location>
        <begin position="346"/>
        <end position="369"/>
    </location>
</feature>